<reference evidence="2 3" key="1">
    <citation type="submission" date="2024-09" db="EMBL/GenBank/DDBJ databases">
        <authorList>
            <person name="Sun Q."/>
            <person name="Mori K."/>
        </authorList>
    </citation>
    <scope>NUCLEOTIDE SEQUENCE [LARGE SCALE GENOMIC DNA]</scope>
    <source>
        <strain evidence="2 3">TBRC 1432</strain>
    </source>
</reference>
<dbReference type="Proteomes" id="UP001589810">
    <property type="component" value="Unassembled WGS sequence"/>
</dbReference>
<dbReference type="RefSeq" id="WP_379794673.1">
    <property type="nucleotide sequence ID" value="NZ_JBHLUD010000019.1"/>
</dbReference>
<accession>A0ABV6N823</accession>
<evidence type="ECO:0000256" key="1">
    <source>
        <dbReference type="SAM" id="MobiDB-lite"/>
    </source>
</evidence>
<protein>
    <recommendedName>
        <fullName evidence="4">N-acetyltransferase domain-containing protein</fullName>
    </recommendedName>
</protein>
<keyword evidence="3" id="KW-1185">Reference proteome</keyword>
<name>A0ABV6N823_9PSEU</name>
<comment type="caution">
    <text evidence="2">The sequence shown here is derived from an EMBL/GenBank/DDBJ whole genome shotgun (WGS) entry which is preliminary data.</text>
</comment>
<organism evidence="2 3">
    <name type="scientific">Kutzneria chonburiensis</name>
    <dbReference type="NCBI Taxonomy" id="1483604"/>
    <lineage>
        <taxon>Bacteria</taxon>
        <taxon>Bacillati</taxon>
        <taxon>Actinomycetota</taxon>
        <taxon>Actinomycetes</taxon>
        <taxon>Pseudonocardiales</taxon>
        <taxon>Pseudonocardiaceae</taxon>
        <taxon>Kutzneria</taxon>
    </lineage>
</organism>
<evidence type="ECO:0008006" key="4">
    <source>
        <dbReference type="Google" id="ProtNLM"/>
    </source>
</evidence>
<evidence type="ECO:0000313" key="2">
    <source>
        <dbReference type="EMBL" id="MFC0548754.1"/>
    </source>
</evidence>
<dbReference type="EMBL" id="JBHLUD010000019">
    <property type="protein sequence ID" value="MFC0548754.1"/>
    <property type="molecule type" value="Genomic_DNA"/>
</dbReference>
<gene>
    <name evidence="2" type="ORF">ACFFH7_45105</name>
</gene>
<evidence type="ECO:0000313" key="3">
    <source>
        <dbReference type="Proteomes" id="UP001589810"/>
    </source>
</evidence>
<sequence>MYSFRPNRNDADAMVAVRMGCLQHDGLDGDSVVEKIPTPGQIADGHQILVTHNENVVGYATVTWWHERDGTWLHRGREPHPRTRPAERNPGDGGVRRERGGYRTGRDGQA</sequence>
<proteinExistence type="predicted"/>
<feature type="region of interest" description="Disordered" evidence="1">
    <location>
        <begin position="73"/>
        <end position="110"/>
    </location>
</feature>